<keyword evidence="1" id="KW-0472">Membrane</keyword>
<dbReference type="EMBL" id="MDHN01000025">
    <property type="protein sequence ID" value="OFC70735.1"/>
    <property type="molecule type" value="Genomic_DNA"/>
</dbReference>
<keyword evidence="1" id="KW-0812">Transmembrane</keyword>
<evidence type="ECO:0000313" key="3">
    <source>
        <dbReference type="Proteomes" id="UP000175691"/>
    </source>
</evidence>
<dbReference type="STRING" id="1656094.BFC18_12020"/>
<proteinExistence type="predicted"/>
<reference evidence="2 3" key="1">
    <citation type="submission" date="2016-08" db="EMBL/GenBank/DDBJ databases">
        <authorList>
            <person name="Seilhamer J.J."/>
        </authorList>
    </citation>
    <scope>NUCLEOTIDE SEQUENCE [LARGE SCALE GENOMIC DNA]</scope>
    <source>
        <strain evidence="2 3">KCTC 42603</strain>
    </source>
</reference>
<feature type="transmembrane region" description="Helical" evidence="1">
    <location>
        <begin position="139"/>
        <end position="164"/>
    </location>
</feature>
<protein>
    <submittedName>
        <fullName evidence="2">Uncharacterized protein</fullName>
    </submittedName>
</protein>
<dbReference type="AlphaFoldDB" id="A0A1E7ZB32"/>
<comment type="caution">
    <text evidence="2">The sequence shown here is derived from an EMBL/GenBank/DDBJ whole genome shotgun (WGS) entry which is preliminary data.</text>
</comment>
<organism evidence="2 3">
    <name type="scientific">Alteromonas confluentis</name>
    <dbReference type="NCBI Taxonomy" id="1656094"/>
    <lineage>
        <taxon>Bacteria</taxon>
        <taxon>Pseudomonadati</taxon>
        <taxon>Pseudomonadota</taxon>
        <taxon>Gammaproteobacteria</taxon>
        <taxon>Alteromonadales</taxon>
        <taxon>Alteromonadaceae</taxon>
        <taxon>Alteromonas/Salinimonas group</taxon>
        <taxon>Alteromonas</taxon>
    </lineage>
</organism>
<feature type="transmembrane region" description="Helical" evidence="1">
    <location>
        <begin position="64"/>
        <end position="83"/>
    </location>
</feature>
<evidence type="ECO:0000313" key="2">
    <source>
        <dbReference type="EMBL" id="OFC70735.1"/>
    </source>
</evidence>
<keyword evidence="1" id="KW-1133">Transmembrane helix</keyword>
<keyword evidence="3" id="KW-1185">Reference proteome</keyword>
<gene>
    <name evidence="2" type="ORF">BFC18_12020</name>
</gene>
<dbReference type="Proteomes" id="UP000175691">
    <property type="component" value="Unassembled WGS sequence"/>
</dbReference>
<evidence type="ECO:0000256" key="1">
    <source>
        <dbReference type="SAM" id="Phobius"/>
    </source>
</evidence>
<feature type="transmembrane region" description="Helical" evidence="1">
    <location>
        <begin position="89"/>
        <end position="118"/>
    </location>
</feature>
<name>A0A1E7ZB32_9ALTE</name>
<accession>A0A1E7ZB32</accession>
<sequence length="165" mass="18727">MHDLPKKIYRQCDRLLLKVVYSLTDVTLIRNSLSYEAKYLVSPDGMDGKVEFFSMWLSSIQTRASASISHISIMLGMTIILLVNKEPNLFISGLMLIEVGLYIFLLLGCLSCVRSLTLNDGVVFRNLRAKYKIELVRRFATMQVVNSFLVVATLLFFIIVVIVIV</sequence>